<gene>
    <name evidence="12" type="ORF">METEAL_24270</name>
</gene>
<keyword evidence="5 10" id="KW-0479">Metal-binding</keyword>
<dbReference type="EC" id="4.3.1.17" evidence="10"/>
<dbReference type="SUPFAM" id="SSF55021">
    <property type="entry name" value="ACT-like"/>
    <property type="match status" value="1"/>
</dbReference>
<dbReference type="CDD" id="cd04903">
    <property type="entry name" value="ACT_LSD"/>
    <property type="match status" value="1"/>
</dbReference>
<feature type="domain" description="ACT" evidence="11">
    <location>
        <begin position="145"/>
        <end position="217"/>
    </location>
</feature>
<comment type="catalytic activity">
    <reaction evidence="9 10">
        <text>L-serine = pyruvate + NH4(+)</text>
        <dbReference type="Rhea" id="RHEA:19169"/>
        <dbReference type="ChEBI" id="CHEBI:15361"/>
        <dbReference type="ChEBI" id="CHEBI:28938"/>
        <dbReference type="ChEBI" id="CHEBI:33384"/>
        <dbReference type="EC" id="4.3.1.17"/>
    </reaction>
</comment>
<dbReference type="AlphaFoldDB" id="A0AA48KC89"/>
<dbReference type="GO" id="GO:0051539">
    <property type="term" value="F:4 iron, 4 sulfur cluster binding"/>
    <property type="evidence" value="ECO:0007669"/>
    <property type="project" value="UniProtKB-UniRule"/>
</dbReference>
<evidence type="ECO:0000256" key="6">
    <source>
        <dbReference type="ARBA" id="ARBA00023004"/>
    </source>
</evidence>
<dbReference type="Gene3D" id="3.30.70.260">
    <property type="match status" value="1"/>
</dbReference>
<dbReference type="GO" id="GO:0006094">
    <property type="term" value="P:gluconeogenesis"/>
    <property type="evidence" value="ECO:0007669"/>
    <property type="project" value="UniProtKB-KW"/>
</dbReference>
<name>A0AA48KC89_9BACT</name>
<dbReference type="PANTHER" id="PTHR30182">
    <property type="entry name" value="L-SERINE DEHYDRATASE"/>
    <property type="match status" value="1"/>
</dbReference>
<comment type="cofactor">
    <cofactor evidence="1 10">
        <name>[4Fe-4S] cluster</name>
        <dbReference type="ChEBI" id="CHEBI:49883"/>
    </cofactor>
</comment>
<evidence type="ECO:0000256" key="8">
    <source>
        <dbReference type="ARBA" id="ARBA00023239"/>
    </source>
</evidence>
<dbReference type="InterPro" id="IPR029009">
    <property type="entry name" value="ASB_dom_sf"/>
</dbReference>
<dbReference type="Gene3D" id="3.30.1330.90">
    <property type="entry name" value="D-3-phosphoglycerate dehydrogenase, domain 3"/>
    <property type="match status" value="1"/>
</dbReference>
<proteinExistence type="inferred from homology"/>
<dbReference type="NCBIfam" id="TIGR00719">
    <property type="entry name" value="sda_beta"/>
    <property type="match status" value="1"/>
</dbReference>
<dbReference type="InterPro" id="IPR005131">
    <property type="entry name" value="Ser_deHydtase_bsu"/>
</dbReference>
<keyword evidence="3 10" id="KW-0312">Gluconeogenesis</keyword>
<keyword evidence="8 10" id="KW-0456">Lyase</keyword>
<evidence type="ECO:0000256" key="9">
    <source>
        <dbReference type="ARBA" id="ARBA00049406"/>
    </source>
</evidence>
<sequence>MGIFDIIGPVMVGPSSSHTAGAVRIGAFARRLLGEEPASAVIGLHGSFAATGEGHGTPLALLAGLLDLAPDDEGIPAAREIALERGLEFRFEEVDLGEVHPNSVRMFLASEGTELAVSASSVGGGRIRVFDIDGFQVDLDGVYPTVLLAYPDRAGAVAMVTTILSNAGMNIATLKAHRASRGGQALMTVELDHTPTAGVLNALRHLPHMDQVRFVPRLGFGG</sequence>
<reference evidence="13" key="1">
    <citation type="journal article" date="2023" name="Int. J. Syst. Evol. Microbiol.">
        <title>Mesoterricola silvestris gen. nov., sp. nov., Mesoterricola sediminis sp. nov., Geothrix oryzae sp. nov., Geothrix edaphica sp. nov., Geothrix rubra sp. nov., and Geothrix limicola sp. nov., six novel members of Acidobacteriota isolated from soils.</title>
        <authorList>
            <person name="Itoh H."/>
            <person name="Sugisawa Y."/>
            <person name="Mise K."/>
            <person name="Xu Z."/>
            <person name="Kuniyasu M."/>
            <person name="Ushijima N."/>
            <person name="Kawano K."/>
            <person name="Kobayashi E."/>
            <person name="Shiratori Y."/>
            <person name="Masuda Y."/>
            <person name="Senoo K."/>
        </authorList>
    </citation>
    <scope>NUCLEOTIDE SEQUENCE [LARGE SCALE GENOMIC DNA]</scope>
    <source>
        <strain evidence="13">W79</strain>
    </source>
</reference>
<comment type="similarity">
    <text evidence="2 10">Belongs to the iron-sulfur dependent L-serine dehydratase family.</text>
</comment>
<keyword evidence="13" id="KW-1185">Reference proteome</keyword>
<dbReference type="Pfam" id="PF01842">
    <property type="entry name" value="ACT"/>
    <property type="match status" value="1"/>
</dbReference>
<evidence type="ECO:0000256" key="7">
    <source>
        <dbReference type="ARBA" id="ARBA00023014"/>
    </source>
</evidence>
<dbReference type="InterPro" id="IPR051318">
    <property type="entry name" value="Fe-S_L-Ser"/>
</dbReference>
<keyword evidence="4 10" id="KW-0004">4Fe-4S</keyword>
<keyword evidence="7 10" id="KW-0411">Iron-sulfur</keyword>
<evidence type="ECO:0000313" key="12">
    <source>
        <dbReference type="EMBL" id="BDU73253.1"/>
    </source>
</evidence>
<evidence type="ECO:0000256" key="10">
    <source>
        <dbReference type="RuleBase" id="RU366059"/>
    </source>
</evidence>
<dbReference type="PANTHER" id="PTHR30182:SF12">
    <property type="entry name" value="L-SERINE DEHYDRATASE, BETA CHAIN-RELATED"/>
    <property type="match status" value="1"/>
</dbReference>
<evidence type="ECO:0000256" key="3">
    <source>
        <dbReference type="ARBA" id="ARBA00022432"/>
    </source>
</evidence>
<dbReference type="Pfam" id="PF03315">
    <property type="entry name" value="SDH_beta"/>
    <property type="match status" value="1"/>
</dbReference>
<dbReference type="PROSITE" id="PS51671">
    <property type="entry name" value="ACT"/>
    <property type="match status" value="1"/>
</dbReference>
<dbReference type="GO" id="GO:0003941">
    <property type="term" value="F:L-serine ammonia-lyase activity"/>
    <property type="evidence" value="ECO:0007669"/>
    <property type="project" value="UniProtKB-UniRule"/>
</dbReference>
<evidence type="ECO:0000259" key="11">
    <source>
        <dbReference type="PROSITE" id="PS51671"/>
    </source>
</evidence>
<evidence type="ECO:0000256" key="4">
    <source>
        <dbReference type="ARBA" id="ARBA00022485"/>
    </source>
</evidence>
<protein>
    <recommendedName>
        <fullName evidence="10">L-serine dehydratase</fullName>
        <ecNumber evidence="10">4.3.1.17</ecNumber>
    </recommendedName>
</protein>
<evidence type="ECO:0000256" key="1">
    <source>
        <dbReference type="ARBA" id="ARBA00001966"/>
    </source>
</evidence>
<evidence type="ECO:0000256" key="2">
    <source>
        <dbReference type="ARBA" id="ARBA00008636"/>
    </source>
</evidence>
<organism evidence="12 13">
    <name type="scientific">Mesoterricola silvestris</name>
    <dbReference type="NCBI Taxonomy" id="2927979"/>
    <lineage>
        <taxon>Bacteria</taxon>
        <taxon>Pseudomonadati</taxon>
        <taxon>Acidobacteriota</taxon>
        <taxon>Holophagae</taxon>
        <taxon>Holophagales</taxon>
        <taxon>Holophagaceae</taxon>
        <taxon>Mesoterricola</taxon>
    </lineage>
</organism>
<dbReference type="Proteomes" id="UP001238179">
    <property type="component" value="Chromosome"/>
</dbReference>
<dbReference type="InterPro" id="IPR002912">
    <property type="entry name" value="ACT_dom"/>
</dbReference>
<dbReference type="KEGG" id="msil:METEAL_24270"/>
<dbReference type="InterPro" id="IPR004643">
    <property type="entry name" value="Fe-S_L-Ser_bsu"/>
</dbReference>
<accession>A0AA48KC89</accession>
<dbReference type="PIRSF" id="PIRSF036692">
    <property type="entry name" value="SDH_B"/>
    <property type="match status" value="1"/>
</dbReference>
<keyword evidence="6 10" id="KW-0408">Iron</keyword>
<dbReference type="EMBL" id="AP027080">
    <property type="protein sequence ID" value="BDU73253.1"/>
    <property type="molecule type" value="Genomic_DNA"/>
</dbReference>
<dbReference type="GO" id="GO:0046872">
    <property type="term" value="F:metal ion binding"/>
    <property type="evidence" value="ECO:0007669"/>
    <property type="project" value="UniProtKB-KW"/>
</dbReference>
<dbReference type="SUPFAM" id="SSF143548">
    <property type="entry name" value="Serine metabolism enzymes domain"/>
    <property type="match status" value="1"/>
</dbReference>
<dbReference type="RefSeq" id="WP_316411901.1">
    <property type="nucleotide sequence ID" value="NZ_AP027080.1"/>
</dbReference>
<evidence type="ECO:0000256" key="5">
    <source>
        <dbReference type="ARBA" id="ARBA00022723"/>
    </source>
</evidence>
<evidence type="ECO:0000313" key="13">
    <source>
        <dbReference type="Proteomes" id="UP001238179"/>
    </source>
</evidence>
<dbReference type="InterPro" id="IPR045865">
    <property type="entry name" value="ACT-like_dom_sf"/>
</dbReference>